<evidence type="ECO:0000313" key="4">
    <source>
        <dbReference type="Proteomes" id="UP001188597"/>
    </source>
</evidence>
<comment type="caution">
    <text evidence="3">The sequence shown here is derived from an EMBL/GenBank/DDBJ whole genome shotgun (WGS) entry which is preliminary data.</text>
</comment>
<dbReference type="Pfam" id="PF13976">
    <property type="entry name" value="gag_pre-integrs"/>
    <property type="match status" value="1"/>
</dbReference>
<reference evidence="3" key="1">
    <citation type="submission" date="2022-12" db="EMBL/GenBank/DDBJ databases">
        <title>Draft genome assemblies for two species of Escallonia (Escalloniales).</title>
        <authorList>
            <person name="Chanderbali A."/>
            <person name="Dervinis C."/>
            <person name="Anghel I."/>
            <person name="Soltis D."/>
            <person name="Soltis P."/>
            <person name="Zapata F."/>
        </authorList>
    </citation>
    <scope>NUCLEOTIDE SEQUENCE</scope>
    <source>
        <strain evidence="3">UCBG64.0493</strain>
        <tissue evidence="3">Leaf</tissue>
    </source>
</reference>
<feature type="domain" description="GAG-pre-integrase" evidence="2">
    <location>
        <begin position="38"/>
        <end position="88"/>
    </location>
</feature>
<sequence length="156" mass="17098">MADVAGVVEDNSDGADVLSVIINSSNGGWILDTGAAATTASDIDSDTTKLWYMCLGHMSERGMDMLSKQGLLGSKKTRKLDFYEHCLFIQPKEFWAEAANIAAYLEIEEFIDAGKDHGVRVKVELEVQAPDSLPKMPADEEDGSHSIEENEESQEQ</sequence>
<organism evidence="3 4">
    <name type="scientific">Escallonia herrerae</name>
    <dbReference type="NCBI Taxonomy" id="1293975"/>
    <lineage>
        <taxon>Eukaryota</taxon>
        <taxon>Viridiplantae</taxon>
        <taxon>Streptophyta</taxon>
        <taxon>Embryophyta</taxon>
        <taxon>Tracheophyta</taxon>
        <taxon>Spermatophyta</taxon>
        <taxon>Magnoliopsida</taxon>
        <taxon>eudicotyledons</taxon>
        <taxon>Gunneridae</taxon>
        <taxon>Pentapetalae</taxon>
        <taxon>asterids</taxon>
        <taxon>campanulids</taxon>
        <taxon>Escalloniales</taxon>
        <taxon>Escalloniaceae</taxon>
        <taxon>Escallonia</taxon>
    </lineage>
</organism>
<evidence type="ECO:0000259" key="2">
    <source>
        <dbReference type="Pfam" id="PF13976"/>
    </source>
</evidence>
<evidence type="ECO:0000256" key="1">
    <source>
        <dbReference type="SAM" id="MobiDB-lite"/>
    </source>
</evidence>
<dbReference type="EMBL" id="JAVXUP010001192">
    <property type="protein sequence ID" value="KAK3014789.1"/>
    <property type="molecule type" value="Genomic_DNA"/>
</dbReference>
<accession>A0AA89AS29</accession>
<dbReference type="InterPro" id="IPR025724">
    <property type="entry name" value="GAG-pre-integrase_dom"/>
</dbReference>
<proteinExistence type="predicted"/>
<feature type="region of interest" description="Disordered" evidence="1">
    <location>
        <begin position="129"/>
        <end position="156"/>
    </location>
</feature>
<protein>
    <recommendedName>
        <fullName evidence="2">GAG-pre-integrase domain-containing protein</fullName>
    </recommendedName>
</protein>
<keyword evidence="4" id="KW-1185">Reference proteome</keyword>
<gene>
    <name evidence="3" type="ORF">RJ639_009215</name>
</gene>
<dbReference type="Proteomes" id="UP001188597">
    <property type="component" value="Unassembled WGS sequence"/>
</dbReference>
<name>A0AA89AS29_9ASTE</name>
<dbReference type="AlphaFoldDB" id="A0AA89AS29"/>
<evidence type="ECO:0000313" key="3">
    <source>
        <dbReference type="EMBL" id="KAK3014789.1"/>
    </source>
</evidence>